<dbReference type="SUPFAM" id="SSF47473">
    <property type="entry name" value="EF-hand"/>
    <property type="match status" value="1"/>
</dbReference>
<dbReference type="CDD" id="cd00051">
    <property type="entry name" value="EFh"/>
    <property type="match status" value="1"/>
</dbReference>
<evidence type="ECO:0000313" key="3">
    <source>
        <dbReference type="EMBL" id="GMH63212.1"/>
    </source>
</evidence>
<dbReference type="InterPro" id="IPR002048">
    <property type="entry name" value="EF_hand_dom"/>
</dbReference>
<feature type="domain" description="EF-hand" evidence="2">
    <location>
        <begin position="146"/>
        <end position="181"/>
    </location>
</feature>
<feature type="domain" description="EF-hand" evidence="2">
    <location>
        <begin position="192"/>
        <end position="227"/>
    </location>
</feature>
<accession>A0A9W7E1X0</accession>
<dbReference type="GO" id="GO:0005509">
    <property type="term" value="F:calcium ion binding"/>
    <property type="evidence" value="ECO:0007669"/>
    <property type="project" value="InterPro"/>
</dbReference>
<evidence type="ECO:0000256" key="1">
    <source>
        <dbReference type="ARBA" id="ARBA00022837"/>
    </source>
</evidence>
<gene>
    <name evidence="3" type="ORF">TrLO_g13822</name>
</gene>
<keyword evidence="1" id="KW-0106">Calcium</keyword>
<comment type="caution">
    <text evidence="3">The sequence shown here is derived from an EMBL/GenBank/DDBJ whole genome shotgun (WGS) entry which is preliminary data.</text>
</comment>
<keyword evidence="4" id="KW-1185">Reference proteome</keyword>
<organism evidence="3 4">
    <name type="scientific">Triparma laevis f. longispina</name>
    <dbReference type="NCBI Taxonomy" id="1714387"/>
    <lineage>
        <taxon>Eukaryota</taxon>
        <taxon>Sar</taxon>
        <taxon>Stramenopiles</taxon>
        <taxon>Ochrophyta</taxon>
        <taxon>Bolidophyceae</taxon>
        <taxon>Parmales</taxon>
        <taxon>Triparmaceae</taxon>
        <taxon>Triparma</taxon>
    </lineage>
</organism>
<dbReference type="OrthoDB" id="191686at2759"/>
<protein>
    <recommendedName>
        <fullName evidence="2">EF-hand domain-containing protein</fullName>
    </recommendedName>
</protein>
<dbReference type="InterPro" id="IPR018247">
    <property type="entry name" value="EF_Hand_1_Ca_BS"/>
</dbReference>
<name>A0A9W7E1X0_9STRA</name>
<dbReference type="PROSITE" id="PS00018">
    <property type="entry name" value="EF_HAND_1"/>
    <property type="match status" value="2"/>
</dbReference>
<dbReference type="Proteomes" id="UP001165122">
    <property type="component" value="Unassembled WGS sequence"/>
</dbReference>
<dbReference type="AlphaFoldDB" id="A0A9W7E1X0"/>
<sequence>MGNCIAKIDIITPKDRHRLENANLDQYAVMCAFEDLELCTKREMERMYIAFDHIGPPIITPGATPIDNVVSIEDSLHYLQIKQSPFMDQIFTAPIKMETDYEEFKRLKAGGKVKTHEEQMDERLRLGLQNPQLKFSQFCMSMWLLSHFAIATLAFNMYDKDGSGTLDRAEVDDIVGKVYATDSSSNSHQEHPIDARAKQILDGMDVDHDGTVTKDEFVTMVNNYHYLLMPAFVVQSRVRSKIFGYFIDWEAEETKRDKTKYTTMVDIIKKIDETAEKQVKHLGGDINKLRAAALGEDFINTSKEITTLEDADARDHYETGFIADAAHHDKKMVEHHRAHTQYKTQAATLIEEPKTKNC</sequence>
<dbReference type="Pfam" id="PF13499">
    <property type="entry name" value="EF-hand_7"/>
    <property type="match status" value="1"/>
</dbReference>
<dbReference type="SMART" id="SM00054">
    <property type="entry name" value="EFh"/>
    <property type="match status" value="2"/>
</dbReference>
<dbReference type="EMBL" id="BRXW01000526">
    <property type="protein sequence ID" value="GMH63212.1"/>
    <property type="molecule type" value="Genomic_DNA"/>
</dbReference>
<dbReference type="PROSITE" id="PS50222">
    <property type="entry name" value="EF_HAND_2"/>
    <property type="match status" value="2"/>
</dbReference>
<dbReference type="InterPro" id="IPR011992">
    <property type="entry name" value="EF-hand-dom_pair"/>
</dbReference>
<evidence type="ECO:0000259" key="2">
    <source>
        <dbReference type="PROSITE" id="PS50222"/>
    </source>
</evidence>
<dbReference type="Gene3D" id="1.10.238.10">
    <property type="entry name" value="EF-hand"/>
    <property type="match status" value="1"/>
</dbReference>
<proteinExistence type="predicted"/>
<evidence type="ECO:0000313" key="4">
    <source>
        <dbReference type="Proteomes" id="UP001165122"/>
    </source>
</evidence>
<reference evidence="4" key="1">
    <citation type="journal article" date="2023" name="Commun. Biol.">
        <title>Genome analysis of Parmales, the sister group of diatoms, reveals the evolutionary specialization of diatoms from phago-mixotrophs to photoautotrophs.</title>
        <authorList>
            <person name="Ban H."/>
            <person name="Sato S."/>
            <person name="Yoshikawa S."/>
            <person name="Yamada K."/>
            <person name="Nakamura Y."/>
            <person name="Ichinomiya M."/>
            <person name="Sato N."/>
            <person name="Blanc-Mathieu R."/>
            <person name="Endo H."/>
            <person name="Kuwata A."/>
            <person name="Ogata H."/>
        </authorList>
    </citation>
    <scope>NUCLEOTIDE SEQUENCE [LARGE SCALE GENOMIC DNA]</scope>
    <source>
        <strain evidence="4">NIES 3700</strain>
    </source>
</reference>